<dbReference type="InterPro" id="IPR020807">
    <property type="entry name" value="PKS_DH"/>
</dbReference>
<dbReference type="InterPro" id="IPR016039">
    <property type="entry name" value="Thiolase-like"/>
</dbReference>
<dbReference type="Pfam" id="PF13193">
    <property type="entry name" value="AMP-binding_C"/>
    <property type="match status" value="1"/>
</dbReference>
<dbReference type="InterPro" id="IPR013968">
    <property type="entry name" value="PKS_KR"/>
</dbReference>
<dbReference type="Gene3D" id="2.30.38.10">
    <property type="entry name" value="Luciferase, Domain 3"/>
    <property type="match status" value="1"/>
</dbReference>
<name>A0ABU2U303_9ACTN</name>
<dbReference type="InterPro" id="IPR000873">
    <property type="entry name" value="AMP-dep_synth/lig_dom"/>
</dbReference>
<dbReference type="Pfam" id="PF02801">
    <property type="entry name" value="Ketoacyl-synt_C"/>
    <property type="match status" value="1"/>
</dbReference>
<dbReference type="SMART" id="SM00823">
    <property type="entry name" value="PKS_PP"/>
    <property type="match status" value="2"/>
</dbReference>
<dbReference type="InterPro" id="IPR036291">
    <property type="entry name" value="NAD(P)-bd_dom_sf"/>
</dbReference>
<dbReference type="InterPro" id="IPR010071">
    <property type="entry name" value="AA_adenyl_dom"/>
</dbReference>
<dbReference type="Gene3D" id="3.30.300.30">
    <property type="match status" value="1"/>
</dbReference>
<keyword evidence="14" id="KW-0436">Ligase</keyword>
<comment type="pathway">
    <text evidence="1">Antibiotic biosynthesis.</text>
</comment>
<gene>
    <name evidence="14" type="ORF">RM764_31670</name>
</gene>
<feature type="domain" description="PKS/mFAS DH" evidence="13">
    <location>
        <begin position="1539"/>
        <end position="1832"/>
    </location>
</feature>
<keyword evidence="4" id="KW-0808">Transferase</keyword>
<evidence type="ECO:0000256" key="10">
    <source>
        <dbReference type="SAM" id="MobiDB-lite"/>
    </source>
</evidence>
<evidence type="ECO:0000259" key="13">
    <source>
        <dbReference type="PROSITE" id="PS52019"/>
    </source>
</evidence>
<dbReference type="RefSeq" id="WP_311698967.1">
    <property type="nucleotide sequence ID" value="NZ_JAVREY010000054.1"/>
</dbReference>
<dbReference type="InterPro" id="IPR025110">
    <property type="entry name" value="AMP-bd_C"/>
</dbReference>
<dbReference type="CDD" id="cd00833">
    <property type="entry name" value="PKS"/>
    <property type="match status" value="1"/>
</dbReference>
<dbReference type="Pfam" id="PF00550">
    <property type="entry name" value="PP-binding"/>
    <property type="match status" value="2"/>
</dbReference>
<dbReference type="SUPFAM" id="SSF55048">
    <property type="entry name" value="Probable ACP-binding domain of malonyl-CoA ACP transacylase"/>
    <property type="match status" value="1"/>
</dbReference>
<dbReference type="Pfam" id="PF22621">
    <property type="entry name" value="CurL-like_PKS_C"/>
    <property type="match status" value="1"/>
</dbReference>
<dbReference type="PROSITE" id="PS00012">
    <property type="entry name" value="PHOSPHOPANTETHEINE"/>
    <property type="match status" value="1"/>
</dbReference>
<comment type="caution">
    <text evidence="14">The sequence shown here is derived from an EMBL/GenBank/DDBJ whole genome shotgun (WGS) entry which is preliminary data.</text>
</comment>
<dbReference type="InterPro" id="IPR050091">
    <property type="entry name" value="PKS_NRPS_Biosynth_Enz"/>
</dbReference>
<reference evidence="15" key="1">
    <citation type="submission" date="2023-07" db="EMBL/GenBank/DDBJ databases">
        <title>30 novel species of actinomycetes from the DSMZ collection.</title>
        <authorList>
            <person name="Nouioui I."/>
        </authorList>
    </citation>
    <scope>NUCLEOTIDE SEQUENCE [LARGE SCALE GENOMIC DNA]</scope>
    <source>
        <strain evidence="15">DSM 41699</strain>
    </source>
</reference>
<keyword evidence="6" id="KW-0045">Antibiotic biosynthesis</keyword>
<dbReference type="GO" id="GO:0016874">
    <property type="term" value="F:ligase activity"/>
    <property type="evidence" value="ECO:0007669"/>
    <property type="project" value="UniProtKB-KW"/>
</dbReference>
<dbReference type="Gene3D" id="3.10.129.110">
    <property type="entry name" value="Polyketide synthase dehydratase"/>
    <property type="match status" value="1"/>
</dbReference>
<dbReference type="Proteomes" id="UP001183809">
    <property type="component" value="Unassembled WGS sequence"/>
</dbReference>
<dbReference type="SUPFAM" id="SSF53901">
    <property type="entry name" value="Thiolase-like"/>
    <property type="match status" value="1"/>
</dbReference>
<dbReference type="Gene3D" id="3.40.50.720">
    <property type="entry name" value="NAD(P)-binding Rossmann-like Domain"/>
    <property type="match status" value="1"/>
</dbReference>
<keyword evidence="3" id="KW-0597">Phosphoprotein</keyword>
<dbReference type="PROSITE" id="PS52019">
    <property type="entry name" value="PKS_MFAS_DH"/>
    <property type="match status" value="1"/>
</dbReference>
<dbReference type="InterPro" id="IPR009081">
    <property type="entry name" value="PP-bd_ACP"/>
</dbReference>
<evidence type="ECO:0000256" key="5">
    <source>
        <dbReference type="ARBA" id="ARBA00022737"/>
    </source>
</evidence>
<sequence length="2475" mass="263015">MSDARDRRGPNAGKPSGAWLGAVVAVPDTTVHELFERVARGEPAAGARHSGGSEAVAVVHGARQTTYGELDAMADRVAGRLRELGTRTGEPVALCLERGPELLAAMLGILKAGAAYVPLDAADPDERVRHIMEQAGIRVAVTDGSGAFPADTVRVTVPDEGGALADGVRPDGDERNAAARHGGPDTPAYVIFTSGSTGRPKGVAMTHRSLVNMLTWHDRSRPGSCRSRTAQVCAVSFDFSFHEIFSTLCFGGTLVLADEDVRRNSFALADFLAEQRVERLFAPVTVLTQLAEAALDRPAPPALREVITTGERLRITPALRELFGRTGALLHNHYGATEFQDATTCTLTGDPAAWPATAPIGLPLDNVQVYVLDGDLRPVPDGTEGELCIAGTGVAGGYLGRPDLTAERFVANPFGDGALYRTGDLARALPDGTVDHLGRMDDQVKIRGVRIEPGEVEAALAAHPDVAEAVVLAHDVHGHQRLVAHLVLRPGAARDGAARRLRDHLADRLPGPMVPDAYDVLDAMPLTSSGKTDRRRLTPPAVFERLSDTAPVGADTDTERLLAEVWRDVLGLDTVGVHDNFFDIGGTSLHLVTVQRRLTELLGRALPVVDLFRHPTVRALAAHLDAAEAPATGRRRPRRTGAGAAGADIAIIGMAGRFPGAGDTETFWENLRDGIESVTRFGPDELDQADRRLFDHPDYVPAGAVLPDIDLFDAAFFDITAKDAATVDPQQRVFLECAWEAFENAGYAPGEELGPVGVFAGSGMSTYLVNNLAPHFGFPHAGPFIEADMIQFQLKLGNDRNYLPTRASYKLGLRGPSVNVQTACSTSLVAVHLACRSLRSGESDMALAGGVSIVVPQKGGYLHEEGMIRSRDGHCRAFDARAEGTLFGNGCGLVVLKRLDDALADGDRIVAVIKGSAVNNDGADKVGFTAPSVERQAEVVGDALDDAGVDSATIGYVEAHGTGTAMGDPIEIAALTEAFRAGTERPVVAGSCAIGSVKTNIGHLDEAAGIAGLIKTALALEHRTLPPSLHFTEPNPRIDFASGPFHVNTATTAWPEGETPRRAGVSSFGMGGTNCHVVLEEGPTAGPGARPAPEGPRLLTLSARTPGALRELTDRYTRHLKEQPQLPFADVCFTAAAGRRSFEHRLAVVATPAEEAADALGAEPGRTALPPGGRTAFVFSGQGSQYAGMGRELYDTQPVFRAALDRCAELLAGRLPRPLLEVLFPAEGEDSPVDSTEYAQPALFAFEFALAELWESWGVRPDVVIGHSLGEYVAACRAGVFSLPDALTLVTERGRLMGALPGGGRMVSVAAPEDEVDRLIAPYRDTVSIAAVNGARSTVVSGAGDAVAEILAALEERGIRHRELAVSHAFHSPLMRPVLERFAEVAASVRYAPPRVPVVSNVTGEPAGEELARAEYWVEHIMRPVRFADGAAAMAASGADVFLEISPRPTLLPFVNEQVADRFPARLVPSLRRDGEQRQLLTAAGALWEAGRPVDLRRLQAPGRHRRVALPTYPWQRRRHWIDAPAGAAFPPAARAGTAPLIGRRLELADSDDVRFASVVGVRDLRWLGDHRVFQTVVMPGVAYLATAFAAGQEAFGTEGVELRDFFIHRAMTFPDEGVDRDLQTVLKPEGGQSGDAYALRIHSRPAGAAGTEPWTTHISGRLAPGSEQARTAPAEPLADLTARFTGEVPVEEIYQGEREREIDLGPLFWATERLWRKDATCLSRIALPSELTDEAPLHRIHPVLLEACFLALTVTYPEKYGRRTYVPVGVERMLFHERVGSSAWCHARLRPADSDDPETLHGDVDLYDGEGRIVLTMEGVLLKRAQRQAMLDRPGAAWRDWLYRTSWTPEPAAAAAPGSRGGHWLVLSEGPLAPALTEAARTHGATVRTLDPSGADGPEDVGRLLDHALAATGGRCDLVVAAWPAEQPGTSDDGTGPTAPAHADAALRHGVRLLHLVQALAGRGENTPRLCVTTRGAQAVAGHEVTDPAQTALWGLGRVAGLEQMDLRPVQIDLDPARPLAAQATALAAELALAAGGSEENQIGHRDGTRHLARLTRTTPTTTDTPAVSPDATYLITGGLGGLGLHTARLLHERGARHLVLAGRGAPGPDAEEVIDELRAAGTRVDTAAVDVGDEAALTDCLRRIADDPELPPLRGVLHLAGVLDDGVIGEQSAERFARVHGPKANGAWLLHRLTRDLPLDLFVLFSSVSSALGAPGQANYAAANAYTDGLASYRRGLGLPALAVQWGSWAGAGMSARLGLDEKLERMGEGVIPLRQGVDALGALLGARPEGGAVAVLPIDWPRFLEHQIGPVPFLSGFRPRPATGAAPVGSATFQDRLTAEHPRRRHRLLADTVWEQVVHALGSDTGLEPDVGLFSLGLDSLGSIELRNRLGTVLGCRLSQTVVFDYPTLSSLTGHLVEVLGLDDGLDDDTDATTDDDTAGGAEEPGDTDGSGADDVAELLAKKLGIGNFDHA</sequence>
<dbReference type="InterPro" id="IPR016036">
    <property type="entry name" value="Malonyl_transacylase_ACP-bd"/>
</dbReference>
<evidence type="ECO:0000313" key="14">
    <source>
        <dbReference type="EMBL" id="MDT0467505.1"/>
    </source>
</evidence>
<dbReference type="InterPro" id="IPR018201">
    <property type="entry name" value="Ketoacyl_synth_AS"/>
</dbReference>
<dbReference type="InterPro" id="IPR020841">
    <property type="entry name" value="PKS_Beta-ketoAc_synthase_dom"/>
</dbReference>
<dbReference type="SMART" id="SM00826">
    <property type="entry name" value="PKS_DH"/>
    <property type="match status" value="1"/>
</dbReference>
<dbReference type="SMART" id="SM00825">
    <property type="entry name" value="PKS_KS"/>
    <property type="match status" value="1"/>
</dbReference>
<dbReference type="InterPro" id="IPR020806">
    <property type="entry name" value="PKS_PP-bd"/>
</dbReference>
<dbReference type="Gene3D" id="1.10.1200.10">
    <property type="entry name" value="ACP-like"/>
    <property type="match status" value="2"/>
</dbReference>
<dbReference type="InterPro" id="IPR020845">
    <property type="entry name" value="AMP-binding_CS"/>
</dbReference>
<dbReference type="SUPFAM" id="SSF47336">
    <property type="entry name" value="ACP-like"/>
    <property type="match status" value="2"/>
</dbReference>
<keyword evidence="15" id="KW-1185">Reference proteome</keyword>
<feature type="region of interest" description="Disordered" evidence="10">
    <location>
        <begin position="2429"/>
        <end position="2457"/>
    </location>
</feature>
<feature type="region of interest" description="C-terminal hotdog fold" evidence="9">
    <location>
        <begin position="1686"/>
        <end position="1832"/>
    </location>
</feature>
<dbReference type="SUPFAM" id="SSF52151">
    <property type="entry name" value="FabD/lysophospholipase-like"/>
    <property type="match status" value="1"/>
</dbReference>
<dbReference type="Gene3D" id="3.40.50.980">
    <property type="match status" value="2"/>
</dbReference>
<dbReference type="Gene3D" id="3.30.70.3290">
    <property type="match status" value="1"/>
</dbReference>
<dbReference type="Pfam" id="PF00698">
    <property type="entry name" value="Acyl_transf_1"/>
    <property type="match status" value="1"/>
</dbReference>
<dbReference type="InterPro" id="IPR006162">
    <property type="entry name" value="Ppantetheine_attach_site"/>
</dbReference>
<feature type="region of interest" description="N-terminal hotdog fold" evidence="9">
    <location>
        <begin position="1539"/>
        <end position="1670"/>
    </location>
</feature>
<dbReference type="EMBL" id="JAVREY010000054">
    <property type="protein sequence ID" value="MDT0467505.1"/>
    <property type="molecule type" value="Genomic_DNA"/>
</dbReference>
<dbReference type="InterPro" id="IPR049551">
    <property type="entry name" value="PKS_DH_C"/>
</dbReference>
<dbReference type="PROSITE" id="PS50075">
    <property type="entry name" value="CARRIER"/>
    <property type="match status" value="2"/>
</dbReference>
<evidence type="ECO:0000256" key="9">
    <source>
        <dbReference type="PROSITE-ProRule" id="PRU01363"/>
    </source>
</evidence>
<dbReference type="PROSITE" id="PS00606">
    <property type="entry name" value="KS3_1"/>
    <property type="match status" value="1"/>
</dbReference>
<dbReference type="InterPro" id="IPR045851">
    <property type="entry name" value="AMP-bd_C_sf"/>
</dbReference>
<evidence type="ECO:0000256" key="3">
    <source>
        <dbReference type="ARBA" id="ARBA00022553"/>
    </source>
</evidence>
<protein>
    <submittedName>
        <fullName evidence="14">Type I polyketide synthase</fullName>
        <ecNumber evidence="14">6.4.-.-</ecNumber>
    </submittedName>
</protein>
<dbReference type="PROSITE" id="PS52004">
    <property type="entry name" value="KS3_2"/>
    <property type="match status" value="1"/>
</dbReference>
<dbReference type="Pfam" id="PF08659">
    <property type="entry name" value="KR"/>
    <property type="match status" value="1"/>
</dbReference>
<feature type="compositionally biased region" description="Acidic residues" evidence="10">
    <location>
        <begin position="2429"/>
        <end position="2441"/>
    </location>
</feature>
<dbReference type="PANTHER" id="PTHR43775">
    <property type="entry name" value="FATTY ACID SYNTHASE"/>
    <property type="match status" value="1"/>
</dbReference>
<proteinExistence type="predicted"/>
<dbReference type="Pfam" id="PF00501">
    <property type="entry name" value="AMP-binding"/>
    <property type="match status" value="1"/>
</dbReference>
<evidence type="ECO:0000313" key="15">
    <source>
        <dbReference type="Proteomes" id="UP001183809"/>
    </source>
</evidence>
<evidence type="ECO:0000256" key="6">
    <source>
        <dbReference type="ARBA" id="ARBA00023194"/>
    </source>
</evidence>
<evidence type="ECO:0000259" key="12">
    <source>
        <dbReference type="PROSITE" id="PS52004"/>
    </source>
</evidence>
<dbReference type="InterPro" id="IPR042104">
    <property type="entry name" value="PKS_dehydratase_sf"/>
</dbReference>
<dbReference type="Gene3D" id="3.40.366.10">
    <property type="entry name" value="Malonyl-Coenzyme A Acyl Carrier Protein, domain 2"/>
    <property type="match status" value="1"/>
</dbReference>
<feature type="domain" description="Carrier" evidence="11">
    <location>
        <begin position="2347"/>
        <end position="2423"/>
    </location>
</feature>
<dbReference type="Pfam" id="PF14765">
    <property type="entry name" value="PS-DH"/>
    <property type="match status" value="1"/>
</dbReference>
<organism evidence="14 15">
    <name type="scientific">Streptomyces gibsoniae</name>
    <dbReference type="NCBI Taxonomy" id="3075529"/>
    <lineage>
        <taxon>Bacteria</taxon>
        <taxon>Bacillati</taxon>
        <taxon>Actinomycetota</taxon>
        <taxon>Actinomycetes</taxon>
        <taxon>Kitasatosporales</taxon>
        <taxon>Streptomycetaceae</taxon>
        <taxon>Streptomyces</taxon>
    </lineage>
</organism>
<dbReference type="InterPro" id="IPR014030">
    <property type="entry name" value="Ketoacyl_synth_N"/>
</dbReference>
<evidence type="ECO:0000256" key="7">
    <source>
        <dbReference type="ARBA" id="ARBA00023268"/>
    </source>
</evidence>
<dbReference type="InterPro" id="IPR049900">
    <property type="entry name" value="PKS_mFAS_DH"/>
</dbReference>
<comment type="caution">
    <text evidence="9">Lacks conserved residue(s) required for the propagation of feature annotation.</text>
</comment>
<feature type="domain" description="Ketosynthase family 3 (KS3)" evidence="12">
    <location>
        <begin position="646"/>
        <end position="1081"/>
    </location>
</feature>
<dbReference type="InterPro" id="IPR014043">
    <property type="entry name" value="Acyl_transferase_dom"/>
</dbReference>
<dbReference type="PANTHER" id="PTHR43775:SF51">
    <property type="entry name" value="INACTIVE PHENOLPHTHIOCEROL SYNTHESIS POLYKETIDE SYNTHASE TYPE I PKS1-RELATED"/>
    <property type="match status" value="1"/>
</dbReference>
<dbReference type="InterPro" id="IPR036736">
    <property type="entry name" value="ACP-like_sf"/>
</dbReference>
<dbReference type="InterPro" id="IPR014031">
    <property type="entry name" value="Ketoacyl_synth_C"/>
</dbReference>
<dbReference type="InterPro" id="IPR001227">
    <property type="entry name" value="Ac_transferase_dom_sf"/>
</dbReference>
<keyword evidence="8" id="KW-0012">Acyltransferase</keyword>
<keyword evidence="7" id="KW-0511">Multifunctional enzyme</keyword>
<evidence type="ECO:0000256" key="4">
    <source>
        <dbReference type="ARBA" id="ARBA00022679"/>
    </source>
</evidence>
<dbReference type="SMART" id="SM00827">
    <property type="entry name" value="PKS_AT"/>
    <property type="match status" value="1"/>
</dbReference>
<dbReference type="Pfam" id="PF00109">
    <property type="entry name" value="ketoacyl-synt"/>
    <property type="match status" value="1"/>
</dbReference>
<dbReference type="SUPFAM" id="SSF56801">
    <property type="entry name" value="Acetyl-CoA synthetase-like"/>
    <property type="match status" value="1"/>
</dbReference>
<dbReference type="SMART" id="SM00822">
    <property type="entry name" value="PKS_KR"/>
    <property type="match status" value="1"/>
</dbReference>
<evidence type="ECO:0000259" key="11">
    <source>
        <dbReference type="PROSITE" id="PS50075"/>
    </source>
</evidence>
<dbReference type="Pfam" id="PF21089">
    <property type="entry name" value="PKS_DH_N"/>
    <property type="match status" value="1"/>
</dbReference>
<dbReference type="NCBIfam" id="TIGR01733">
    <property type="entry name" value="AA-adenyl-dom"/>
    <property type="match status" value="1"/>
</dbReference>
<evidence type="ECO:0000256" key="2">
    <source>
        <dbReference type="ARBA" id="ARBA00022450"/>
    </source>
</evidence>
<keyword evidence="2" id="KW-0596">Phosphopantetheine</keyword>
<evidence type="ECO:0000256" key="1">
    <source>
        <dbReference type="ARBA" id="ARBA00004792"/>
    </source>
</evidence>
<keyword evidence="5" id="KW-0677">Repeat</keyword>
<dbReference type="CDD" id="cd08955">
    <property type="entry name" value="KR_2_FAS_SDR_x"/>
    <property type="match status" value="1"/>
</dbReference>
<dbReference type="InterPro" id="IPR057326">
    <property type="entry name" value="KR_dom"/>
</dbReference>
<dbReference type="InterPro" id="IPR049552">
    <property type="entry name" value="PKS_DH_N"/>
</dbReference>
<dbReference type="EC" id="6.4.-.-" evidence="14"/>
<accession>A0ABU2U303</accession>
<dbReference type="SUPFAM" id="SSF51735">
    <property type="entry name" value="NAD(P)-binding Rossmann-fold domains"/>
    <property type="match status" value="2"/>
</dbReference>
<dbReference type="PROSITE" id="PS00455">
    <property type="entry name" value="AMP_BINDING"/>
    <property type="match status" value="1"/>
</dbReference>
<dbReference type="InterPro" id="IPR016035">
    <property type="entry name" value="Acyl_Trfase/lysoPLipase"/>
</dbReference>
<evidence type="ECO:0000256" key="8">
    <source>
        <dbReference type="ARBA" id="ARBA00023315"/>
    </source>
</evidence>
<dbReference type="Gene3D" id="3.40.47.10">
    <property type="match status" value="1"/>
</dbReference>
<feature type="domain" description="Carrier" evidence="11">
    <location>
        <begin position="553"/>
        <end position="628"/>
    </location>
</feature>